<organism evidence="7 8">
    <name type="scientific">Conyzicola lurida</name>
    <dbReference type="NCBI Taxonomy" id="1172621"/>
    <lineage>
        <taxon>Bacteria</taxon>
        <taxon>Bacillati</taxon>
        <taxon>Actinomycetota</taxon>
        <taxon>Actinomycetes</taxon>
        <taxon>Micrococcales</taxon>
        <taxon>Microbacteriaceae</taxon>
        <taxon>Conyzicola</taxon>
    </lineage>
</organism>
<keyword evidence="2 6" id="KW-0812">Transmembrane</keyword>
<dbReference type="AlphaFoldDB" id="A0A841AMD8"/>
<name>A0A841AMD8_9MICO</name>
<dbReference type="GO" id="GO:0015108">
    <property type="term" value="F:chloride transmembrane transporter activity"/>
    <property type="evidence" value="ECO:0007669"/>
    <property type="project" value="InterPro"/>
</dbReference>
<feature type="region of interest" description="Disordered" evidence="5">
    <location>
        <begin position="430"/>
        <end position="480"/>
    </location>
</feature>
<feature type="transmembrane region" description="Helical" evidence="6">
    <location>
        <begin position="66"/>
        <end position="88"/>
    </location>
</feature>
<evidence type="ECO:0000256" key="4">
    <source>
        <dbReference type="ARBA" id="ARBA00023136"/>
    </source>
</evidence>
<feature type="transmembrane region" description="Helical" evidence="6">
    <location>
        <begin position="313"/>
        <end position="332"/>
    </location>
</feature>
<dbReference type="InterPro" id="IPR050368">
    <property type="entry name" value="ClC-type_chloride_channel"/>
</dbReference>
<feature type="compositionally biased region" description="Low complexity" evidence="5">
    <location>
        <begin position="432"/>
        <end position="441"/>
    </location>
</feature>
<gene>
    <name evidence="7" type="ORF">HD599_001199</name>
</gene>
<keyword evidence="8" id="KW-1185">Reference proteome</keyword>
<dbReference type="Gene3D" id="1.10.3080.10">
    <property type="entry name" value="Clc chloride channel"/>
    <property type="match status" value="1"/>
</dbReference>
<feature type="transmembrane region" description="Helical" evidence="6">
    <location>
        <begin position="274"/>
        <end position="293"/>
    </location>
</feature>
<reference evidence="7 8" key="1">
    <citation type="submission" date="2020-08" db="EMBL/GenBank/DDBJ databases">
        <title>Sequencing the genomes of 1000 actinobacteria strains.</title>
        <authorList>
            <person name="Klenk H.-P."/>
        </authorList>
    </citation>
    <scope>NUCLEOTIDE SEQUENCE [LARGE SCALE GENOMIC DNA]</scope>
    <source>
        <strain evidence="7 8">DSM 105784</strain>
    </source>
</reference>
<dbReference type="InterPro" id="IPR001807">
    <property type="entry name" value="ClC"/>
</dbReference>
<dbReference type="InterPro" id="IPR014743">
    <property type="entry name" value="Cl-channel_core"/>
</dbReference>
<keyword evidence="3 6" id="KW-1133">Transmembrane helix</keyword>
<feature type="transmembrane region" description="Helical" evidence="6">
    <location>
        <begin position="20"/>
        <end position="45"/>
    </location>
</feature>
<dbReference type="Pfam" id="PF00654">
    <property type="entry name" value="Voltage_CLC"/>
    <property type="match status" value="1"/>
</dbReference>
<feature type="transmembrane region" description="Helical" evidence="6">
    <location>
        <begin position="389"/>
        <end position="416"/>
    </location>
</feature>
<evidence type="ECO:0000256" key="6">
    <source>
        <dbReference type="SAM" id="Phobius"/>
    </source>
</evidence>
<feature type="transmembrane region" description="Helical" evidence="6">
    <location>
        <begin position="363"/>
        <end position="382"/>
    </location>
</feature>
<evidence type="ECO:0000256" key="2">
    <source>
        <dbReference type="ARBA" id="ARBA00022692"/>
    </source>
</evidence>
<evidence type="ECO:0000313" key="8">
    <source>
        <dbReference type="Proteomes" id="UP000536685"/>
    </source>
</evidence>
<protein>
    <submittedName>
        <fullName evidence="7">H+/Cl- antiporter ClcA</fullName>
    </submittedName>
</protein>
<dbReference type="Proteomes" id="UP000536685">
    <property type="component" value="Unassembled WGS sequence"/>
</dbReference>
<feature type="transmembrane region" description="Helical" evidence="6">
    <location>
        <begin position="159"/>
        <end position="187"/>
    </location>
</feature>
<feature type="transmembrane region" description="Helical" evidence="6">
    <location>
        <begin position="240"/>
        <end position="262"/>
    </location>
</feature>
<dbReference type="PRINTS" id="PR00762">
    <property type="entry name" value="CLCHANNEL"/>
</dbReference>
<dbReference type="PANTHER" id="PTHR43427:SF9">
    <property type="entry name" value="ION-TRANSPORT PROTEIN YFEO-RELATED"/>
    <property type="match status" value="1"/>
</dbReference>
<accession>A0A841AMD8</accession>
<dbReference type="GO" id="GO:0005886">
    <property type="term" value="C:plasma membrane"/>
    <property type="evidence" value="ECO:0007669"/>
    <property type="project" value="TreeGrafter"/>
</dbReference>
<dbReference type="EMBL" id="JACHMJ010000001">
    <property type="protein sequence ID" value="MBB5842876.1"/>
    <property type="molecule type" value="Genomic_DNA"/>
</dbReference>
<dbReference type="NCBIfam" id="NF002971">
    <property type="entry name" value="PRK03655.1"/>
    <property type="match status" value="1"/>
</dbReference>
<evidence type="ECO:0000256" key="3">
    <source>
        <dbReference type="ARBA" id="ARBA00022989"/>
    </source>
</evidence>
<comment type="subcellular location">
    <subcellularLocation>
        <location evidence="1">Membrane</location>
        <topology evidence="1">Multi-pass membrane protein</topology>
    </subcellularLocation>
</comment>
<dbReference type="PANTHER" id="PTHR43427">
    <property type="entry name" value="CHLORIDE CHANNEL PROTEIN CLC-E"/>
    <property type="match status" value="1"/>
</dbReference>
<comment type="caution">
    <text evidence="7">The sequence shown here is derived from an EMBL/GenBank/DDBJ whole genome shotgun (WGS) entry which is preliminary data.</text>
</comment>
<dbReference type="SUPFAM" id="SSF81340">
    <property type="entry name" value="Clc chloride channel"/>
    <property type="match status" value="1"/>
</dbReference>
<evidence type="ECO:0000256" key="1">
    <source>
        <dbReference type="ARBA" id="ARBA00004141"/>
    </source>
</evidence>
<evidence type="ECO:0000313" key="7">
    <source>
        <dbReference type="EMBL" id="MBB5842876.1"/>
    </source>
</evidence>
<sequence length="480" mass="48647">MEPAGVVPVDRPSTSTVRTLLTLSLPAIVVGVVSALMLFAVEWVVHELENGVWELLPHALGIDASSGWWIFGVLTATGLVVGLVVWLVPGHGGRDSATVELIAPPLPLSTLPSLALVAVVGFAGGASLGPEAPVIAINTALLVALIRKLWPAIPVESVVMVTAAGTIGALFGTPVAAALVFTGLVGARSGHNAHGGDALWDRLFLPLLAAASGALTTSALATPSFSVDLPAYVEVAPADLLSASVVAAIGALLGLAAAVAMPRVHRLFRLLRNPALYITLGGVVLGLLGAVGGEITLFKGLSQMGRLVAERDAFDAVAVVLIVVVKVLALVVSAAAGFSGGRIFPAVFVGVALGVLANDLLPGIPLVVGVAGGVLGMVLAVSRDGWISLFIAVAVTGSITVLPVLCIAVLPAWLIVSRGPEMIVHSTETHEPAANAAATENSAHRAAAENSAHRAATENPAHRAATENPEHPAATDGNRQ</sequence>
<proteinExistence type="predicted"/>
<feature type="transmembrane region" description="Helical" evidence="6">
    <location>
        <begin position="199"/>
        <end position="220"/>
    </location>
</feature>
<feature type="transmembrane region" description="Helical" evidence="6">
    <location>
        <begin position="108"/>
        <end position="128"/>
    </location>
</feature>
<dbReference type="RefSeq" id="WP_184234681.1">
    <property type="nucleotide sequence ID" value="NZ_JACHMJ010000001.1"/>
</dbReference>
<feature type="compositionally biased region" description="Basic and acidic residues" evidence="5">
    <location>
        <begin position="442"/>
        <end position="470"/>
    </location>
</feature>
<keyword evidence="4 6" id="KW-0472">Membrane</keyword>
<evidence type="ECO:0000256" key="5">
    <source>
        <dbReference type="SAM" id="MobiDB-lite"/>
    </source>
</evidence>